<organism evidence="1 2">
    <name type="scientific">Nemania bipapillata</name>
    <dbReference type="NCBI Taxonomy" id="110536"/>
    <lineage>
        <taxon>Eukaryota</taxon>
        <taxon>Fungi</taxon>
        <taxon>Dikarya</taxon>
        <taxon>Ascomycota</taxon>
        <taxon>Pezizomycotina</taxon>
        <taxon>Sordariomycetes</taxon>
        <taxon>Xylariomycetidae</taxon>
        <taxon>Xylariales</taxon>
        <taxon>Xylariaceae</taxon>
        <taxon>Nemania</taxon>
    </lineage>
</organism>
<reference evidence="1" key="1">
    <citation type="submission" date="2022-11" db="EMBL/GenBank/DDBJ databases">
        <title>Genome Sequence of Nemania bipapillata.</title>
        <authorList>
            <person name="Buettner E."/>
        </authorList>
    </citation>
    <scope>NUCLEOTIDE SEQUENCE</scope>
    <source>
        <strain evidence="1">CP14</strain>
    </source>
</reference>
<dbReference type="EMBL" id="JAPESX010000688">
    <property type="protein sequence ID" value="KAJ8120126.1"/>
    <property type="molecule type" value="Genomic_DNA"/>
</dbReference>
<accession>A0ACC2IY15</accession>
<comment type="caution">
    <text evidence="1">The sequence shown here is derived from an EMBL/GenBank/DDBJ whole genome shotgun (WGS) entry which is preliminary data.</text>
</comment>
<evidence type="ECO:0000313" key="2">
    <source>
        <dbReference type="Proteomes" id="UP001153334"/>
    </source>
</evidence>
<sequence>MDATDAGIATLSLTTGPPVVGGSDVSASKEVSYVYINETLGSDELGTLGTEEEPFKTLVSAYKAFPPESSTPSPVYLTRVVKQASDGDDAASEWREPTKSAMKTAASRYADHLKKIAKQQQEEANRLAALAEARKVIIQEDPTLPKAVRLKISAITPEGVVLGSASQPGTRVRVMGRIDNIRTSKTRTFVYLSDTRGTLLCLFEGAVNTVAPILFQKQASLEVFGELRSVPPGNQAPGDRELHADYYRIIGEAPGGPESFTNVVPATAHQSILPDARHLVLRRREEAMVMKTRAAALVAFRQYYKEHDMRESTAPSFVQTQVEGGGSLFSLTYYGERAYLTQTSQLYLETQLPVLGDCYTIQSSYRAENSHTRRHLSEYTHVEGELDFIKFDDLLAHIEDLLCGVIDILMADSETREFIMTLHPEFKAPARPFRRMRYSEAIEWLNEHGIMDENDEPHVFGTDIAEAAERKMTDEIGVPIMLTHFPVPIKAFYMKGDVDDPRVTESVDCLLPGVGEVVGAGMRIDDYDTLIDVMKKNKWDLKAYAFYSDQRK</sequence>
<keyword evidence="2" id="KW-1185">Reference proteome</keyword>
<dbReference type="Proteomes" id="UP001153334">
    <property type="component" value="Unassembled WGS sequence"/>
</dbReference>
<proteinExistence type="predicted"/>
<protein>
    <submittedName>
        <fullName evidence="1">Uncharacterized protein</fullName>
    </submittedName>
</protein>
<evidence type="ECO:0000313" key="1">
    <source>
        <dbReference type="EMBL" id="KAJ8120126.1"/>
    </source>
</evidence>
<gene>
    <name evidence="1" type="ORF">ONZ43_g3087</name>
</gene>
<name>A0ACC2IY15_9PEZI</name>